<dbReference type="GO" id="GO:0000455">
    <property type="term" value="P:enzyme-directed rRNA pseudouridine synthesis"/>
    <property type="evidence" value="ECO:0007669"/>
    <property type="project" value="TreeGrafter"/>
</dbReference>
<feature type="domain" description="Pseudouridine synthase RsuA/RluA-like" evidence="2">
    <location>
        <begin position="363"/>
        <end position="510"/>
    </location>
</feature>
<dbReference type="InterPro" id="IPR020103">
    <property type="entry name" value="PsdUridine_synth_cat_dom_sf"/>
</dbReference>
<keyword evidence="1" id="KW-0175">Coiled coil</keyword>
<dbReference type="Pfam" id="PF00849">
    <property type="entry name" value="PseudoU_synth_2"/>
    <property type="match status" value="1"/>
</dbReference>
<dbReference type="GO" id="GO:0140098">
    <property type="term" value="F:catalytic activity, acting on RNA"/>
    <property type="evidence" value="ECO:0007669"/>
    <property type="project" value="UniProtKB-ARBA"/>
</dbReference>
<accession>A0A419W5T6</accession>
<dbReference type="InterPro" id="IPR050188">
    <property type="entry name" value="RluA_PseudoU_synthase"/>
</dbReference>
<dbReference type="GO" id="GO:0003723">
    <property type="term" value="F:RNA binding"/>
    <property type="evidence" value="ECO:0007669"/>
    <property type="project" value="InterPro"/>
</dbReference>
<dbReference type="Gene3D" id="3.30.2350.10">
    <property type="entry name" value="Pseudouridine synthase"/>
    <property type="match status" value="1"/>
</dbReference>
<organism evidence="3 4">
    <name type="scientific">Mangrovibacterium diazotrophicum</name>
    <dbReference type="NCBI Taxonomy" id="1261403"/>
    <lineage>
        <taxon>Bacteria</taxon>
        <taxon>Pseudomonadati</taxon>
        <taxon>Bacteroidota</taxon>
        <taxon>Bacteroidia</taxon>
        <taxon>Marinilabiliales</taxon>
        <taxon>Prolixibacteraceae</taxon>
        <taxon>Mangrovibacterium</taxon>
    </lineage>
</organism>
<sequence>MYPNHFAAFKSNISSVTVPGRFPFVFNSEPHLLCRIAADELQKTISEQAGWNSIFGLDGQGGGVGKMFGVLVVQAEDGKLGYLAGFSGAIDGRNEFPGFVPPVFDLLNPQGFFKVGEQQLNELNTAIRKLEKSKELEEATDKVRLLEDEMRLVLTDWKDRMKVGKKERKEQRTRAEATLTGKDLEARLEELNRNSQLEKIDYKKAVSAQAKNVDQAKELLDGLLNPILTLKQQRKEQSARLQLEIFDQFRLLNLKGEVKTVPEIFRALGQEVPPAGAGDCAGPKLLQYAFQQNLKPIALAEFWWGVSPKSEVRKHKQFYPPCRSKCAPIMTHMLKYLDMEADPLAEKMKTPVELEILFEDEWLMVVNKPAQFLSVPGKEVVDSVQQRIRQMHPEAEGPLLVHRLDMATSGVLLIAKDPVTHKELQSQFIKRATLKRYVAVLDGLLQEDGGAIDLPLRVDLDNRPQQLVCFEHGKSARTRWEVIDRKNDRTRVAFYPVTGRTHQLRVHAAHPEGLNTPIVGDELYGTAADRLYLHAEYLEIVHPQTGEKIGFTAPLPF</sequence>
<dbReference type="CDD" id="cd02869">
    <property type="entry name" value="PseudoU_synth_RluA_like"/>
    <property type="match status" value="1"/>
</dbReference>
<evidence type="ECO:0000259" key="2">
    <source>
        <dbReference type="Pfam" id="PF00849"/>
    </source>
</evidence>
<dbReference type="OrthoDB" id="9807829at2"/>
<dbReference type="InterPro" id="IPR006145">
    <property type="entry name" value="PsdUridine_synth_RsuA/RluA"/>
</dbReference>
<proteinExistence type="predicted"/>
<keyword evidence="4" id="KW-1185">Reference proteome</keyword>
<name>A0A419W5T6_9BACT</name>
<dbReference type="PANTHER" id="PTHR21600:SF89">
    <property type="entry name" value="RIBOSOMAL LARGE SUBUNIT PSEUDOURIDINE SYNTHASE A"/>
    <property type="match status" value="1"/>
</dbReference>
<dbReference type="PROSITE" id="PS01129">
    <property type="entry name" value="PSI_RLU"/>
    <property type="match status" value="1"/>
</dbReference>
<gene>
    <name evidence="3" type="ORF">BC643_1148</name>
</gene>
<dbReference type="SUPFAM" id="SSF55120">
    <property type="entry name" value="Pseudouridine synthase"/>
    <property type="match status" value="1"/>
</dbReference>
<dbReference type="Proteomes" id="UP000283387">
    <property type="component" value="Unassembled WGS sequence"/>
</dbReference>
<dbReference type="GO" id="GO:0009982">
    <property type="term" value="F:pseudouridine synthase activity"/>
    <property type="evidence" value="ECO:0007669"/>
    <property type="project" value="InterPro"/>
</dbReference>
<protein>
    <submittedName>
        <fullName evidence="3">tRNA pseudouridine32 synthase / 23S rRNA pseudouridine746 synthase</fullName>
    </submittedName>
</protein>
<comment type="caution">
    <text evidence="3">The sequence shown here is derived from an EMBL/GenBank/DDBJ whole genome shotgun (WGS) entry which is preliminary data.</text>
</comment>
<dbReference type="EMBL" id="RAPN01000001">
    <property type="protein sequence ID" value="RKD90805.1"/>
    <property type="molecule type" value="Genomic_DNA"/>
</dbReference>
<evidence type="ECO:0000256" key="1">
    <source>
        <dbReference type="SAM" id="Coils"/>
    </source>
</evidence>
<dbReference type="PANTHER" id="PTHR21600">
    <property type="entry name" value="MITOCHONDRIAL RNA PSEUDOURIDINE SYNTHASE"/>
    <property type="match status" value="1"/>
</dbReference>
<dbReference type="AlphaFoldDB" id="A0A419W5T6"/>
<feature type="coiled-coil region" evidence="1">
    <location>
        <begin position="113"/>
        <end position="201"/>
    </location>
</feature>
<evidence type="ECO:0000313" key="4">
    <source>
        <dbReference type="Proteomes" id="UP000283387"/>
    </source>
</evidence>
<evidence type="ECO:0000313" key="3">
    <source>
        <dbReference type="EMBL" id="RKD90805.1"/>
    </source>
</evidence>
<dbReference type="RefSeq" id="WP_120272176.1">
    <property type="nucleotide sequence ID" value="NZ_RAPN01000001.1"/>
</dbReference>
<dbReference type="InterPro" id="IPR006224">
    <property type="entry name" value="PsdUridine_synth_RluA-like_CS"/>
</dbReference>
<reference evidence="3 4" key="1">
    <citation type="submission" date="2018-09" db="EMBL/GenBank/DDBJ databases">
        <title>Genomic Encyclopedia of Archaeal and Bacterial Type Strains, Phase II (KMG-II): from individual species to whole genera.</title>
        <authorList>
            <person name="Goeker M."/>
        </authorList>
    </citation>
    <scope>NUCLEOTIDE SEQUENCE [LARGE SCALE GENOMIC DNA]</scope>
    <source>
        <strain evidence="3 4">DSM 27148</strain>
    </source>
</reference>